<sequence>MILEQILKFDLQILMNVRSRGDTIRQHLVGLYPSTGRWPPDVVNRSSIRFLKM</sequence>
<evidence type="ECO:0000313" key="1">
    <source>
        <dbReference type="EMBL" id="GKV32401.1"/>
    </source>
</evidence>
<keyword evidence="2" id="KW-1185">Reference proteome</keyword>
<dbReference type="Proteomes" id="UP001054252">
    <property type="component" value="Unassembled WGS sequence"/>
</dbReference>
<proteinExistence type="predicted"/>
<protein>
    <submittedName>
        <fullName evidence="1">Uncharacterized protein</fullName>
    </submittedName>
</protein>
<gene>
    <name evidence="1" type="ORF">SLEP1_g41011</name>
</gene>
<dbReference type="EMBL" id="BPVZ01000095">
    <property type="protein sequence ID" value="GKV32401.1"/>
    <property type="molecule type" value="Genomic_DNA"/>
</dbReference>
<comment type="caution">
    <text evidence="1">The sequence shown here is derived from an EMBL/GenBank/DDBJ whole genome shotgun (WGS) entry which is preliminary data.</text>
</comment>
<accession>A0AAV5L577</accession>
<dbReference type="AlphaFoldDB" id="A0AAV5L577"/>
<organism evidence="1 2">
    <name type="scientific">Rubroshorea leprosula</name>
    <dbReference type="NCBI Taxonomy" id="152421"/>
    <lineage>
        <taxon>Eukaryota</taxon>
        <taxon>Viridiplantae</taxon>
        <taxon>Streptophyta</taxon>
        <taxon>Embryophyta</taxon>
        <taxon>Tracheophyta</taxon>
        <taxon>Spermatophyta</taxon>
        <taxon>Magnoliopsida</taxon>
        <taxon>eudicotyledons</taxon>
        <taxon>Gunneridae</taxon>
        <taxon>Pentapetalae</taxon>
        <taxon>rosids</taxon>
        <taxon>malvids</taxon>
        <taxon>Malvales</taxon>
        <taxon>Dipterocarpaceae</taxon>
        <taxon>Rubroshorea</taxon>
    </lineage>
</organism>
<name>A0AAV5L577_9ROSI</name>
<evidence type="ECO:0000313" key="2">
    <source>
        <dbReference type="Proteomes" id="UP001054252"/>
    </source>
</evidence>
<reference evidence="1 2" key="1">
    <citation type="journal article" date="2021" name="Commun. Biol.">
        <title>The genome of Shorea leprosula (Dipterocarpaceae) highlights the ecological relevance of drought in aseasonal tropical rainforests.</title>
        <authorList>
            <person name="Ng K.K.S."/>
            <person name="Kobayashi M.J."/>
            <person name="Fawcett J.A."/>
            <person name="Hatakeyama M."/>
            <person name="Paape T."/>
            <person name="Ng C.H."/>
            <person name="Ang C.C."/>
            <person name="Tnah L.H."/>
            <person name="Lee C.T."/>
            <person name="Nishiyama T."/>
            <person name="Sese J."/>
            <person name="O'Brien M.J."/>
            <person name="Copetti D."/>
            <person name="Mohd Noor M.I."/>
            <person name="Ong R.C."/>
            <person name="Putra M."/>
            <person name="Sireger I.Z."/>
            <person name="Indrioko S."/>
            <person name="Kosugi Y."/>
            <person name="Izuno A."/>
            <person name="Isagi Y."/>
            <person name="Lee S.L."/>
            <person name="Shimizu K.K."/>
        </authorList>
    </citation>
    <scope>NUCLEOTIDE SEQUENCE [LARGE SCALE GENOMIC DNA]</scope>
    <source>
        <strain evidence="1">214</strain>
    </source>
</reference>